<keyword evidence="1" id="KW-0732">Signal</keyword>
<sequence>MKFKVLLAGLLLSFQVQAASELVEKNQALAVVKNYANAIACGTSFERDEDGKIQTSTKDVYIIENGVKDDLHNEFYVLWSGDQHCAGGTGTHYVQLTKVNKWTENGPYVVTGEYPFGEDVDKHINYRFISEFKQLGANLFKITSGKFAEDDSNAGPSLQDSILVENQKGIGWKVISSHVSEIN</sequence>
<feature type="chain" id="PRO_5043319994" evidence="1">
    <location>
        <begin position="19"/>
        <end position="183"/>
    </location>
</feature>
<evidence type="ECO:0000313" key="3">
    <source>
        <dbReference type="Proteomes" id="UP001262767"/>
    </source>
</evidence>
<reference evidence="2" key="1">
    <citation type="submission" date="2023-07" db="EMBL/GenBank/DDBJ databases">
        <title>Sorghum-associated microbial communities from plants grown in Nebraska, USA.</title>
        <authorList>
            <person name="Schachtman D."/>
        </authorList>
    </citation>
    <scope>NUCLEOTIDE SEQUENCE</scope>
    <source>
        <strain evidence="2">BE44</strain>
    </source>
</reference>
<feature type="signal peptide" evidence="1">
    <location>
        <begin position="1"/>
        <end position="18"/>
    </location>
</feature>
<dbReference type="RefSeq" id="WP_310076700.1">
    <property type="nucleotide sequence ID" value="NZ_JAVDSC010000001.1"/>
</dbReference>
<comment type="caution">
    <text evidence="2">The sequence shown here is derived from an EMBL/GenBank/DDBJ whole genome shotgun (WGS) entry which is preliminary data.</text>
</comment>
<gene>
    <name evidence="2" type="ORF">J2X86_000334</name>
</gene>
<organism evidence="2 3">
    <name type="scientific">Acinetobacter lwoffii</name>
    <dbReference type="NCBI Taxonomy" id="28090"/>
    <lineage>
        <taxon>Bacteria</taxon>
        <taxon>Pseudomonadati</taxon>
        <taxon>Pseudomonadota</taxon>
        <taxon>Gammaproteobacteria</taxon>
        <taxon>Moraxellales</taxon>
        <taxon>Moraxellaceae</taxon>
        <taxon>Acinetobacter</taxon>
    </lineage>
</organism>
<evidence type="ECO:0000256" key="1">
    <source>
        <dbReference type="SAM" id="SignalP"/>
    </source>
</evidence>
<accession>A0AAW8LFE4</accession>
<dbReference type="Proteomes" id="UP001262767">
    <property type="component" value="Unassembled WGS sequence"/>
</dbReference>
<proteinExistence type="predicted"/>
<protein>
    <submittedName>
        <fullName evidence="2">Uncharacterized protein</fullName>
    </submittedName>
</protein>
<dbReference type="EMBL" id="JAVDSC010000001">
    <property type="protein sequence ID" value="MDR6628346.1"/>
    <property type="molecule type" value="Genomic_DNA"/>
</dbReference>
<evidence type="ECO:0000313" key="2">
    <source>
        <dbReference type="EMBL" id="MDR6628346.1"/>
    </source>
</evidence>
<name>A0AAW8LFE4_ACILW</name>
<dbReference type="AlphaFoldDB" id="A0AAW8LFE4"/>